<evidence type="ECO:0000259" key="1">
    <source>
        <dbReference type="PROSITE" id="PS50181"/>
    </source>
</evidence>
<evidence type="ECO:0000313" key="2">
    <source>
        <dbReference type="EMBL" id="CAE5974768.1"/>
    </source>
</evidence>
<gene>
    <name evidence="2" type="ORF">AARE701A_LOCUS8254</name>
</gene>
<feature type="domain" description="F-box" evidence="1">
    <location>
        <begin position="6"/>
        <end position="58"/>
    </location>
</feature>
<dbReference type="InterPro" id="IPR036047">
    <property type="entry name" value="F-box-like_dom_sf"/>
</dbReference>
<evidence type="ECO:0000313" key="3">
    <source>
        <dbReference type="Proteomes" id="UP000682877"/>
    </source>
</evidence>
<reference evidence="2" key="1">
    <citation type="submission" date="2021-01" db="EMBL/GenBank/DDBJ databases">
        <authorList>
            <person name="Bezrukov I."/>
        </authorList>
    </citation>
    <scope>NUCLEOTIDE SEQUENCE</scope>
</reference>
<dbReference type="EMBL" id="LR999453">
    <property type="protein sequence ID" value="CAE5974768.1"/>
    <property type="molecule type" value="Genomic_DNA"/>
</dbReference>
<accession>A0A8S2A6Q6</accession>
<protein>
    <recommendedName>
        <fullName evidence="1">F-box domain-containing protein</fullName>
    </recommendedName>
</protein>
<dbReference type="Proteomes" id="UP000682877">
    <property type="component" value="Chromosome 3"/>
</dbReference>
<dbReference type="Pfam" id="PF00646">
    <property type="entry name" value="F-box"/>
    <property type="match status" value="1"/>
</dbReference>
<dbReference type="Pfam" id="PF03478">
    <property type="entry name" value="Beta-prop_KIB1-4"/>
    <property type="match status" value="1"/>
</dbReference>
<organism evidence="2 3">
    <name type="scientific">Arabidopsis arenosa</name>
    <name type="common">Sand rock-cress</name>
    <name type="synonym">Cardaminopsis arenosa</name>
    <dbReference type="NCBI Taxonomy" id="38785"/>
    <lineage>
        <taxon>Eukaryota</taxon>
        <taxon>Viridiplantae</taxon>
        <taxon>Streptophyta</taxon>
        <taxon>Embryophyta</taxon>
        <taxon>Tracheophyta</taxon>
        <taxon>Spermatophyta</taxon>
        <taxon>Magnoliopsida</taxon>
        <taxon>eudicotyledons</taxon>
        <taxon>Gunneridae</taxon>
        <taxon>Pentapetalae</taxon>
        <taxon>rosids</taxon>
        <taxon>malvids</taxon>
        <taxon>Brassicales</taxon>
        <taxon>Brassicaceae</taxon>
        <taxon>Camelineae</taxon>
        <taxon>Arabidopsis</taxon>
    </lineage>
</organism>
<keyword evidence="3" id="KW-1185">Reference proteome</keyword>
<name>A0A8S2A6Q6_ARAAE</name>
<dbReference type="InterPro" id="IPR050942">
    <property type="entry name" value="F-box_BR-signaling"/>
</dbReference>
<dbReference type="SUPFAM" id="SSF81383">
    <property type="entry name" value="F-box domain"/>
    <property type="match status" value="1"/>
</dbReference>
<dbReference type="AlphaFoldDB" id="A0A8S2A6Q6"/>
<sequence length="396" mass="45311">METPNPVNWSKLPLDILRSVFELLNFVDFHRAKMVCSNWYSVSKQTVPRKSGCPWLMLFPDEGDYVLHNPYEDMVYRRRGIDCSGSRFLASCGKWLLMLDSRSRLYIIHVFSGNRIDLPPLESVLSNDSALKRMVDRDKEFEFESTDGSYYSLLYADEIKGRLWVDEESKEVALVWYFDAPACFVCLYKKGNAHYDLIPITYGVPRKLTGLCGLVLRGYRLYILTTRRVVRVIDFSGQQGFEELTRSYTSPTFSHLGYNCYSSLVVTTAGEFLLVTITTSESSERAFRIYYKDPNAEPDDQMPDLVQLDSLGDEALLLDLGITVPANHTLGIKPNFIYFTRQDPISSKTNWNQTAHVVPPSEVDICVFNLSTKTLEPFPAPSNMSLNNARWIFSMT</sequence>
<dbReference type="PANTHER" id="PTHR44259">
    <property type="entry name" value="OS07G0183000 PROTEIN-RELATED"/>
    <property type="match status" value="1"/>
</dbReference>
<dbReference type="SMART" id="SM00256">
    <property type="entry name" value="FBOX"/>
    <property type="match status" value="1"/>
</dbReference>
<dbReference type="InterPro" id="IPR005174">
    <property type="entry name" value="KIB1-4_b-propeller"/>
</dbReference>
<dbReference type="PANTHER" id="PTHR44259:SF31">
    <property type="entry name" value="F-BOX FAMILY PROTEIN"/>
    <property type="match status" value="1"/>
</dbReference>
<dbReference type="Gene3D" id="1.20.1280.50">
    <property type="match status" value="1"/>
</dbReference>
<proteinExistence type="predicted"/>
<dbReference type="PROSITE" id="PS50181">
    <property type="entry name" value="FBOX"/>
    <property type="match status" value="1"/>
</dbReference>
<dbReference type="InterPro" id="IPR001810">
    <property type="entry name" value="F-box_dom"/>
</dbReference>